<dbReference type="Proteomes" id="UP001482620">
    <property type="component" value="Unassembled WGS sequence"/>
</dbReference>
<protein>
    <submittedName>
        <fullName evidence="1">Uncharacterized protein</fullName>
    </submittedName>
</protein>
<evidence type="ECO:0000313" key="1">
    <source>
        <dbReference type="EMBL" id="MEQ2241395.1"/>
    </source>
</evidence>
<sequence length="92" mass="10291">MSEDLSRAMLCYTLQRERDGHVCCRAVMLLPQRMCATTGNLFNLHAARKLLLILGSAELSCRTNINRLQLVTHSIHPVVSPQDELTETLSAI</sequence>
<name>A0ABV0U881_9TELE</name>
<dbReference type="EMBL" id="JAHRIQ010060904">
    <property type="protein sequence ID" value="MEQ2241395.1"/>
    <property type="molecule type" value="Genomic_DNA"/>
</dbReference>
<reference evidence="1 2" key="1">
    <citation type="submission" date="2021-06" db="EMBL/GenBank/DDBJ databases">
        <authorList>
            <person name="Palmer J.M."/>
        </authorList>
    </citation>
    <scope>NUCLEOTIDE SEQUENCE [LARGE SCALE GENOMIC DNA]</scope>
    <source>
        <strain evidence="2">if_2019</strain>
        <tissue evidence="1">Muscle</tissue>
    </source>
</reference>
<keyword evidence="2" id="KW-1185">Reference proteome</keyword>
<proteinExistence type="predicted"/>
<accession>A0ABV0U881</accession>
<gene>
    <name evidence="1" type="ORF">ILYODFUR_024812</name>
</gene>
<evidence type="ECO:0000313" key="2">
    <source>
        <dbReference type="Proteomes" id="UP001482620"/>
    </source>
</evidence>
<organism evidence="1 2">
    <name type="scientific">Ilyodon furcidens</name>
    <name type="common">goldbreast splitfin</name>
    <dbReference type="NCBI Taxonomy" id="33524"/>
    <lineage>
        <taxon>Eukaryota</taxon>
        <taxon>Metazoa</taxon>
        <taxon>Chordata</taxon>
        <taxon>Craniata</taxon>
        <taxon>Vertebrata</taxon>
        <taxon>Euteleostomi</taxon>
        <taxon>Actinopterygii</taxon>
        <taxon>Neopterygii</taxon>
        <taxon>Teleostei</taxon>
        <taxon>Neoteleostei</taxon>
        <taxon>Acanthomorphata</taxon>
        <taxon>Ovalentaria</taxon>
        <taxon>Atherinomorphae</taxon>
        <taxon>Cyprinodontiformes</taxon>
        <taxon>Goodeidae</taxon>
        <taxon>Ilyodon</taxon>
    </lineage>
</organism>
<comment type="caution">
    <text evidence="1">The sequence shown here is derived from an EMBL/GenBank/DDBJ whole genome shotgun (WGS) entry which is preliminary data.</text>
</comment>